<dbReference type="GO" id="GO:0000270">
    <property type="term" value="P:peptidoglycan metabolic process"/>
    <property type="evidence" value="ECO:0007669"/>
    <property type="project" value="TreeGrafter"/>
</dbReference>
<evidence type="ECO:0000313" key="4">
    <source>
        <dbReference type="Proteomes" id="UP000500857"/>
    </source>
</evidence>
<reference evidence="3 4" key="1">
    <citation type="submission" date="2020-04" db="EMBL/GenBank/DDBJ databases">
        <authorList>
            <person name="Basu S."/>
            <person name="Maruthanayagam V."/>
            <person name="Chakraborty S."/>
            <person name="Pramanik A."/>
            <person name="Mukherjee J."/>
            <person name="Brink B."/>
        </authorList>
    </citation>
    <scope>NUCLEOTIDE SEQUENCE [LARGE SCALE GENOMIC DNA]</scope>
    <source>
        <strain evidence="3 4">AP17</strain>
    </source>
</reference>
<sequence length="273" mass="29425">MFLFLSKLLPIFFYPLGLACVAMALGLLWLWKRPRWVSGAIAKRILGAILTVGLVGLLLGSNGWVSNGLLRSLEWQNIPDGELPNASAIVVLGGGIKAANYPRPWVDVSEAGDRVLHGARLYLAGKAPIVIPSGGRIDWRGGGAPESEAMAEILRAMGVPQGAIVEEPDSLNTYENAANVAEILRRDGIDGPVLLVTSASHMPRSLLCFAKQGVEAIAAPTDFIVSEQELAELSHSWQSVLLNLLPDSGRLENTTKALKEYLGLAIYRLRGWI</sequence>
<dbReference type="AlphaFoldDB" id="A0A6H1TSQ0"/>
<proteinExistence type="predicted"/>
<dbReference type="GO" id="GO:0043164">
    <property type="term" value="P:Gram-negative-bacterium-type cell wall biogenesis"/>
    <property type="evidence" value="ECO:0007669"/>
    <property type="project" value="TreeGrafter"/>
</dbReference>
<dbReference type="InterPro" id="IPR014729">
    <property type="entry name" value="Rossmann-like_a/b/a_fold"/>
</dbReference>
<dbReference type="PANTHER" id="PTHR30336:SF4">
    <property type="entry name" value="ENVELOPE BIOGENESIS FACTOR ELYC"/>
    <property type="match status" value="1"/>
</dbReference>
<keyword evidence="4" id="KW-1185">Reference proteome</keyword>
<dbReference type="GO" id="GO:0005886">
    <property type="term" value="C:plasma membrane"/>
    <property type="evidence" value="ECO:0007669"/>
    <property type="project" value="TreeGrafter"/>
</dbReference>
<dbReference type="Pfam" id="PF02698">
    <property type="entry name" value="DUF218"/>
    <property type="match status" value="1"/>
</dbReference>
<dbReference type="CDD" id="cd06259">
    <property type="entry name" value="YdcF-like"/>
    <property type="match status" value="1"/>
</dbReference>
<keyword evidence="1" id="KW-1133">Transmembrane helix</keyword>
<feature type="domain" description="DUF218" evidence="2">
    <location>
        <begin position="88"/>
        <end position="263"/>
    </location>
</feature>
<dbReference type="InterPro" id="IPR003848">
    <property type="entry name" value="DUF218"/>
</dbReference>
<name>A0A6H1TSQ0_9CYAN</name>
<dbReference type="InterPro" id="IPR051599">
    <property type="entry name" value="Cell_Envelope_Assoc"/>
</dbReference>
<dbReference type="RefSeq" id="WP_168567781.1">
    <property type="nucleotide sequence ID" value="NZ_CP051167.1"/>
</dbReference>
<dbReference type="Proteomes" id="UP000500857">
    <property type="component" value="Chromosome"/>
</dbReference>
<dbReference type="PANTHER" id="PTHR30336">
    <property type="entry name" value="INNER MEMBRANE PROTEIN, PROBABLE PERMEASE"/>
    <property type="match status" value="1"/>
</dbReference>
<evidence type="ECO:0000256" key="1">
    <source>
        <dbReference type="SAM" id="Phobius"/>
    </source>
</evidence>
<feature type="transmembrane region" description="Helical" evidence="1">
    <location>
        <begin position="12"/>
        <end position="31"/>
    </location>
</feature>
<organism evidence="3 4">
    <name type="scientific">Oxynema aestuarii AP17</name>
    <dbReference type="NCBI Taxonomy" id="2064643"/>
    <lineage>
        <taxon>Bacteria</taxon>
        <taxon>Bacillati</taxon>
        <taxon>Cyanobacteriota</taxon>
        <taxon>Cyanophyceae</taxon>
        <taxon>Oscillatoriophycideae</taxon>
        <taxon>Oscillatoriales</taxon>
        <taxon>Oscillatoriaceae</taxon>
        <taxon>Oxynema</taxon>
        <taxon>Oxynema aestuarii</taxon>
    </lineage>
</organism>
<accession>A0A6H1TSQ0</accession>
<gene>
    <name evidence="3" type="ORF">HCG48_02690</name>
</gene>
<protein>
    <submittedName>
        <fullName evidence="3">YdcF family protein</fullName>
    </submittedName>
</protein>
<dbReference type="Gene3D" id="3.40.50.620">
    <property type="entry name" value="HUPs"/>
    <property type="match status" value="1"/>
</dbReference>
<evidence type="ECO:0000259" key="2">
    <source>
        <dbReference type="Pfam" id="PF02698"/>
    </source>
</evidence>
<dbReference type="EMBL" id="CP051167">
    <property type="protein sequence ID" value="QIZ69624.1"/>
    <property type="molecule type" value="Genomic_DNA"/>
</dbReference>
<keyword evidence="1" id="KW-0472">Membrane</keyword>
<evidence type="ECO:0000313" key="3">
    <source>
        <dbReference type="EMBL" id="QIZ69624.1"/>
    </source>
</evidence>
<keyword evidence="1" id="KW-0812">Transmembrane</keyword>
<dbReference type="PROSITE" id="PS51257">
    <property type="entry name" value="PROKAR_LIPOPROTEIN"/>
    <property type="match status" value="1"/>
</dbReference>
<dbReference type="KEGG" id="oxy:HCG48_02690"/>
<feature type="transmembrane region" description="Helical" evidence="1">
    <location>
        <begin position="43"/>
        <end position="65"/>
    </location>
</feature>